<name>A0AAV0AMF3_PHAPC</name>
<reference evidence="2" key="1">
    <citation type="submission" date="2022-06" db="EMBL/GenBank/DDBJ databases">
        <authorList>
            <consortium name="SYNGENTA / RWTH Aachen University"/>
        </authorList>
    </citation>
    <scope>NUCLEOTIDE SEQUENCE</scope>
</reference>
<dbReference type="GO" id="GO:0005975">
    <property type="term" value="P:carbohydrate metabolic process"/>
    <property type="evidence" value="ECO:0007669"/>
    <property type="project" value="InterPro"/>
</dbReference>
<evidence type="ECO:0000313" key="2">
    <source>
        <dbReference type="EMBL" id="CAH7669008.1"/>
    </source>
</evidence>
<sequence length="326" mass="36510">MKPDGSLPAYEWNFSNLNPPSFQDRAEDVYKRRFTILRKGFSKKFAKFHMNVFDGGFLGHDNIDLSNQSEPHLTGGSLGQADGTAWMAFFALNMLNMALKLAKNNQVNEDIASNSHNEQSSLWNSKDGFYYNAIRLIPIYATLTLELGVLKILPGFKKRMDWFTENRPEFVTKNIISNMMSIAKQLPRTPRRLRSSADHYFAESAPPTTAESVSSTNNGGHFGTANSGFEGQSSSSVDQIPWFVQDKNWIPSTDQPSSAIGGSPTATPLLLPLSPPPSNVSDKLRSLYQNLIQSPFFDQYSITFIDAKLNKGYKAWTNWVILVNFS</sequence>
<feature type="region of interest" description="Disordered" evidence="1">
    <location>
        <begin position="204"/>
        <end position="234"/>
    </location>
</feature>
<dbReference type="InterPro" id="IPR012341">
    <property type="entry name" value="6hp_glycosidase-like_sf"/>
</dbReference>
<dbReference type="EMBL" id="CALTRL010000634">
    <property type="protein sequence ID" value="CAH7669008.1"/>
    <property type="molecule type" value="Genomic_DNA"/>
</dbReference>
<organism evidence="2 3">
    <name type="scientific">Phakopsora pachyrhizi</name>
    <name type="common">Asian soybean rust disease fungus</name>
    <dbReference type="NCBI Taxonomy" id="170000"/>
    <lineage>
        <taxon>Eukaryota</taxon>
        <taxon>Fungi</taxon>
        <taxon>Dikarya</taxon>
        <taxon>Basidiomycota</taxon>
        <taxon>Pucciniomycotina</taxon>
        <taxon>Pucciniomycetes</taxon>
        <taxon>Pucciniales</taxon>
        <taxon>Phakopsoraceae</taxon>
        <taxon>Phakopsora</taxon>
    </lineage>
</organism>
<gene>
    <name evidence="2" type="ORF">PPACK8108_LOCUS3566</name>
</gene>
<evidence type="ECO:0000256" key="1">
    <source>
        <dbReference type="SAM" id="MobiDB-lite"/>
    </source>
</evidence>
<dbReference type="AlphaFoldDB" id="A0AAV0AMF3"/>
<comment type="caution">
    <text evidence="2">The sequence shown here is derived from an EMBL/GenBank/DDBJ whole genome shotgun (WGS) entry which is preliminary data.</text>
</comment>
<feature type="compositionally biased region" description="Polar residues" evidence="1">
    <location>
        <begin position="206"/>
        <end position="234"/>
    </location>
</feature>
<dbReference type="Proteomes" id="UP001153365">
    <property type="component" value="Unassembled WGS sequence"/>
</dbReference>
<keyword evidence="3" id="KW-1185">Reference proteome</keyword>
<protein>
    <submittedName>
        <fullName evidence="2">Uncharacterized protein</fullName>
    </submittedName>
</protein>
<dbReference type="Gene3D" id="1.50.10.10">
    <property type="match status" value="1"/>
</dbReference>
<evidence type="ECO:0000313" key="3">
    <source>
        <dbReference type="Proteomes" id="UP001153365"/>
    </source>
</evidence>
<accession>A0AAV0AMF3</accession>
<proteinExistence type="predicted"/>